<feature type="transmembrane region" description="Helical" evidence="1">
    <location>
        <begin position="105"/>
        <end position="125"/>
    </location>
</feature>
<dbReference type="OrthoDB" id="512727at2"/>
<dbReference type="InterPro" id="IPR021257">
    <property type="entry name" value="DUF2809"/>
</dbReference>
<organism evidence="2 3">
    <name type="scientific">Gloeothece verrucosa (strain PCC 7822)</name>
    <name type="common">Cyanothece sp. (strain PCC 7822)</name>
    <dbReference type="NCBI Taxonomy" id="497965"/>
    <lineage>
        <taxon>Bacteria</taxon>
        <taxon>Bacillati</taxon>
        <taxon>Cyanobacteriota</taxon>
        <taxon>Cyanophyceae</taxon>
        <taxon>Oscillatoriophycideae</taxon>
        <taxon>Chroococcales</taxon>
        <taxon>Aphanothecaceae</taxon>
        <taxon>Gloeothece</taxon>
        <taxon>Gloeothece verrucosa</taxon>
    </lineage>
</organism>
<proteinExistence type="predicted"/>
<dbReference type="STRING" id="497965.Cyan7822_5531"/>
<evidence type="ECO:0000313" key="3">
    <source>
        <dbReference type="Proteomes" id="UP000008206"/>
    </source>
</evidence>
<feature type="transmembrane region" description="Helical" evidence="1">
    <location>
        <begin position="65"/>
        <end position="85"/>
    </location>
</feature>
<keyword evidence="1" id="KW-0812">Transmembrane</keyword>
<dbReference type="eggNOG" id="ENOG5032R9D">
    <property type="taxonomic scope" value="Bacteria"/>
</dbReference>
<dbReference type="AlphaFoldDB" id="E0UA99"/>
<evidence type="ECO:0000256" key="1">
    <source>
        <dbReference type="SAM" id="Phobius"/>
    </source>
</evidence>
<dbReference type="HOGENOM" id="CLU_133181_2_2_3"/>
<protein>
    <recommendedName>
        <fullName evidence="4">DUF2809 domain-containing protein</fullName>
    </recommendedName>
</protein>
<dbReference type="EMBL" id="CP002198">
    <property type="protein sequence ID" value="ADN17404.1"/>
    <property type="molecule type" value="Genomic_DNA"/>
</dbReference>
<evidence type="ECO:0008006" key="4">
    <source>
        <dbReference type="Google" id="ProtNLM"/>
    </source>
</evidence>
<dbReference type="KEGG" id="cyj:Cyan7822_5531"/>
<keyword evidence="1" id="KW-0472">Membrane</keyword>
<keyword evidence="3" id="KW-1185">Reference proteome</keyword>
<dbReference type="Pfam" id="PF10990">
    <property type="entry name" value="DUF2809"/>
    <property type="match status" value="1"/>
</dbReference>
<accession>E0UA99</accession>
<feature type="transmembrane region" description="Helical" evidence="1">
    <location>
        <begin position="12"/>
        <end position="30"/>
    </location>
</feature>
<name>E0UA99_GLOV7</name>
<gene>
    <name evidence="2" type="ordered locus">Cyan7822_5531</name>
</gene>
<keyword evidence="1" id="KW-1133">Transmembrane helix</keyword>
<dbReference type="RefSeq" id="WP_013325442.1">
    <property type="nucleotide sequence ID" value="NC_014501.1"/>
</dbReference>
<feature type="transmembrane region" description="Helical" evidence="1">
    <location>
        <begin position="36"/>
        <end position="58"/>
    </location>
</feature>
<dbReference type="Proteomes" id="UP000008206">
    <property type="component" value="Chromosome"/>
</dbReference>
<reference evidence="3" key="1">
    <citation type="journal article" date="2011" name="MBio">
        <title>Novel metabolic attributes of the genus Cyanothece, comprising a group of unicellular nitrogen-fixing Cyanobacteria.</title>
        <authorList>
            <person name="Bandyopadhyay A."/>
            <person name="Elvitigala T."/>
            <person name="Welsh E."/>
            <person name="Stockel J."/>
            <person name="Liberton M."/>
            <person name="Min H."/>
            <person name="Sherman L.A."/>
            <person name="Pakrasi H.B."/>
        </authorList>
    </citation>
    <scope>NUCLEOTIDE SEQUENCE [LARGE SCALE GENOMIC DNA]</scope>
    <source>
        <strain evidence="3">PCC 7822</strain>
    </source>
</reference>
<evidence type="ECO:0000313" key="2">
    <source>
        <dbReference type="EMBL" id="ADN17404.1"/>
    </source>
</evidence>
<sequence length="137" mass="16418">MKFRGRKLKILIIFSLIFVVAVGLLFKFYRGFAQEWINNYLAAVWYEVFWCLFIFGFIENKKAISLIPIGVFIMTCILEFLQLWHPPFLELIRSYLIGRLLIGTSFSWWDFPHYLVGCLIGWWWLAKLEKFSRHPSN</sequence>